<gene>
    <name evidence="2" type="ORF">L484_009448</name>
</gene>
<feature type="compositionally biased region" description="Basic and acidic residues" evidence="1">
    <location>
        <begin position="161"/>
        <end position="182"/>
    </location>
</feature>
<accession>W9RWN7</accession>
<protein>
    <submittedName>
        <fullName evidence="2">Uncharacterized protein</fullName>
    </submittedName>
</protein>
<keyword evidence="3" id="KW-1185">Reference proteome</keyword>
<dbReference type="PANTHER" id="PTHR36031:SF1">
    <property type="entry name" value="F21O3.15 PROTEIN"/>
    <property type="match status" value="1"/>
</dbReference>
<name>W9RWN7_9ROSA</name>
<dbReference type="Proteomes" id="UP000030645">
    <property type="component" value="Unassembled WGS sequence"/>
</dbReference>
<organism evidence="2 3">
    <name type="scientific">Morus notabilis</name>
    <dbReference type="NCBI Taxonomy" id="981085"/>
    <lineage>
        <taxon>Eukaryota</taxon>
        <taxon>Viridiplantae</taxon>
        <taxon>Streptophyta</taxon>
        <taxon>Embryophyta</taxon>
        <taxon>Tracheophyta</taxon>
        <taxon>Spermatophyta</taxon>
        <taxon>Magnoliopsida</taxon>
        <taxon>eudicotyledons</taxon>
        <taxon>Gunneridae</taxon>
        <taxon>Pentapetalae</taxon>
        <taxon>rosids</taxon>
        <taxon>fabids</taxon>
        <taxon>Rosales</taxon>
        <taxon>Moraceae</taxon>
        <taxon>Moreae</taxon>
        <taxon>Morus</taxon>
    </lineage>
</organism>
<dbReference type="STRING" id="981085.W9RWN7"/>
<dbReference type="EMBL" id="KE345769">
    <property type="protein sequence ID" value="EXC14794.1"/>
    <property type="molecule type" value="Genomic_DNA"/>
</dbReference>
<dbReference type="eggNOG" id="ENOG502QTY1">
    <property type="taxonomic scope" value="Eukaryota"/>
</dbReference>
<dbReference type="PANTHER" id="PTHR36031">
    <property type="entry name" value="F21O3.15 PROTEIN"/>
    <property type="match status" value="1"/>
</dbReference>
<feature type="region of interest" description="Disordered" evidence="1">
    <location>
        <begin position="213"/>
        <end position="247"/>
    </location>
</feature>
<dbReference type="AlphaFoldDB" id="W9RWN7"/>
<evidence type="ECO:0000313" key="2">
    <source>
        <dbReference type="EMBL" id="EXC14794.1"/>
    </source>
</evidence>
<evidence type="ECO:0000256" key="1">
    <source>
        <dbReference type="SAM" id="MobiDB-lite"/>
    </source>
</evidence>
<feature type="compositionally biased region" description="Basic and acidic residues" evidence="1">
    <location>
        <begin position="213"/>
        <end position="222"/>
    </location>
</feature>
<feature type="region of interest" description="Disordered" evidence="1">
    <location>
        <begin position="140"/>
        <end position="182"/>
    </location>
</feature>
<evidence type="ECO:0000313" key="3">
    <source>
        <dbReference type="Proteomes" id="UP000030645"/>
    </source>
</evidence>
<sequence>MLSLAKRLQASPQCLRAVAHQLRWFRSDTGPPRPRSRSLARAKKRAEGKSEWWIVDGEMHEIGDHVPPRERFVLPRDNVPNKRRKQLREQFMRRTRLVIKESEHEPWCKKYMELYEELRENWERLYWDEGYSKKLGEDHANYESAEDDDEDFSPYRSRPSNSERMKDRGFVSRQGDNWDKDQAFVRPQGDNWEKVSVIRDKFEYDRQKRMREKAFAPMHDDITSNLPDSNRNRPFDVQRYFPQNDRE</sequence>
<proteinExistence type="predicted"/>
<reference evidence="3" key="1">
    <citation type="submission" date="2013-01" db="EMBL/GenBank/DDBJ databases">
        <title>Draft Genome Sequence of a Mulberry Tree, Morus notabilis C.K. Schneid.</title>
        <authorList>
            <person name="He N."/>
            <person name="Zhao S."/>
        </authorList>
    </citation>
    <scope>NUCLEOTIDE SEQUENCE</scope>
</reference>